<name>A0A834T3A2_9FABA</name>
<sequence length="99" mass="10989">MKLLEARLLYAYEPRLQQPSDRQPVVEWSCPLIPFFQGPDIAAFLCLRRSQQGGELNVLLGNTLILGAGNCVKIEGDPNEDGVIPISRCPLSIRNFPIP</sequence>
<keyword evidence="2" id="KW-1185">Reference proteome</keyword>
<proteinExistence type="predicted"/>
<evidence type="ECO:0000313" key="1">
    <source>
        <dbReference type="EMBL" id="KAF7808529.1"/>
    </source>
</evidence>
<evidence type="ECO:0000313" key="2">
    <source>
        <dbReference type="Proteomes" id="UP000634136"/>
    </source>
</evidence>
<dbReference type="EMBL" id="JAAIUW010000011">
    <property type="protein sequence ID" value="KAF7808529.1"/>
    <property type="molecule type" value="Genomic_DNA"/>
</dbReference>
<protein>
    <submittedName>
        <fullName evidence="1">Uncharacterized protein</fullName>
    </submittedName>
</protein>
<comment type="caution">
    <text evidence="1">The sequence shown here is derived from an EMBL/GenBank/DDBJ whole genome shotgun (WGS) entry which is preliminary data.</text>
</comment>
<gene>
    <name evidence="1" type="ORF">G2W53_035272</name>
</gene>
<dbReference type="AlphaFoldDB" id="A0A834T3A2"/>
<dbReference type="Proteomes" id="UP000634136">
    <property type="component" value="Unassembled WGS sequence"/>
</dbReference>
<accession>A0A834T3A2</accession>
<reference evidence="1" key="1">
    <citation type="submission" date="2020-09" db="EMBL/GenBank/DDBJ databases">
        <title>Genome-Enabled Discovery of Anthraquinone Biosynthesis in Senna tora.</title>
        <authorList>
            <person name="Kang S.-H."/>
            <person name="Pandey R.P."/>
            <person name="Lee C.-M."/>
            <person name="Sim J.-S."/>
            <person name="Jeong J.-T."/>
            <person name="Choi B.-S."/>
            <person name="Jung M."/>
            <person name="Ginzburg D."/>
            <person name="Zhao K."/>
            <person name="Won S.Y."/>
            <person name="Oh T.-J."/>
            <person name="Yu Y."/>
            <person name="Kim N.-H."/>
            <person name="Lee O.R."/>
            <person name="Lee T.-H."/>
            <person name="Bashyal P."/>
            <person name="Kim T.-S."/>
            <person name="Lee W.-H."/>
            <person name="Kawkins C."/>
            <person name="Kim C.-K."/>
            <person name="Kim J.S."/>
            <person name="Ahn B.O."/>
            <person name="Rhee S.Y."/>
            <person name="Sohng J.K."/>
        </authorList>
    </citation>
    <scope>NUCLEOTIDE SEQUENCE</scope>
    <source>
        <tissue evidence="1">Leaf</tissue>
    </source>
</reference>
<organism evidence="1 2">
    <name type="scientific">Senna tora</name>
    <dbReference type="NCBI Taxonomy" id="362788"/>
    <lineage>
        <taxon>Eukaryota</taxon>
        <taxon>Viridiplantae</taxon>
        <taxon>Streptophyta</taxon>
        <taxon>Embryophyta</taxon>
        <taxon>Tracheophyta</taxon>
        <taxon>Spermatophyta</taxon>
        <taxon>Magnoliopsida</taxon>
        <taxon>eudicotyledons</taxon>
        <taxon>Gunneridae</taxon>
        <taxon>Pentapetalae</taxon>
        <taxon>rosids</taxon>
        <taxon>fabids</taxon>
        <taxon>Fabales</taxon>
        <taxon>Fabaceae</taxon>
        <taxon>Caesalpinioideae</taxon>
        <taxon>Cassia clade</taxon>
        <taxon>Senna</taxon>
    </lineage>
</organism>